<evidence type="ECO:0000313" key="4">
    <source>
        <dbReference type="EMBL" id="MFD1248404.1"/>
    </source>
</evidence>
<dbReference type="SUPFAM" id="SSF48452">
    <property type="entry name" value="TPR-like"/>
    <property type="match status" value="1"/>
</dbReference>
<proteinExistence type="predicted"/>
<feature type="domain" description="Bacterial transcriptional activator" evidence="3">
    <location>
        <begin position="94"/>
        <end position="232"/>
    </location>
</feature>
<keyword evidence="1" id="KW-0805">Transcription regulation</keyword>
<dbReference type="RefSeq" id="WP_367917918.1">
    <property type="nucleotide sequence ID" value="NZ_BAABAC010000006.1"/>
</dbReference>
<dbReference type="Proteomes" id="UP001597229">
    <property type="component" value="Unassembled WGS sequence"/>
</dbReference>
<evidence type="ECO:0000256" key="1">
    <source>
        <dbReference type="ARBA" id="ARBA00023015"/>
    </source>
</evidence>
<dbReference type="EMBL" id="JBHTLX010000016">
    <property type="protein sequence ID" value="MFD1248404.1"/>
    <property type="molecule type" value="Genomic_DNA"/>
</dbReference>
<comment type="caution">
    <text evidence="4">The sequence shown here is derived from an EMBL/GenBank/DDBJ whole genome shotgun (WGS) entry which is preliminary data.</text>
</comment>
<dbReference type="PANTHER" id="PTHR35807">
    <property type="entry name" value="TRANSCRIPTIONAL REGULATOR REDD-RELATED"/>
    <property type="match status" value="1"/>
</dbReference>
<evidence type="ECO:0000256" key="2">
    <source>
        <dbReference type="ARBA" id="ARBA00023163"/>
    </source>
</evidence>
<accession>A0ABW3W056</accession>
<organism evidence="4 5">
    <name type="scientific">Nocardioides ginsengisoli</name>
    <dbReference type="NCBI Taxonomy" id="363868"/>
    <lineage>
        <taxon>Bacteria</taxon>
        <taxon>Bacillati</taxon>
        <taxon>Actinomycetota</taxon>
        <taxon>Actinomycetes</taxon>
        <taxon>Propionibacteriales</taxon>
        <taxon>Nocardioidaceae</taxon>
        <taxon>Nocardioides</taxon>
    </lineage>
</organism>
<keyword evidence="5" id="KW-1185">Reference proteome</keyword>
<dbReference type="InterPro" id="IPR011990">
    <property type="entry name" value="TPR-like_helical_dom_sf"/>
</dbReference>
<name>A0ABW3W056_9ACTN</name>
<reference evidence="5" key="1">
    <citation type="journal article" date="2019" name="Int. J. Syst. Evol. Microbiol.">
        <title>The Global Catalogue of Microorganisms (GCM) 10K type strain sequencing project: providing services to taxonomists for standard genome sequencing and annotation.</title>
        <authorList>
            <consortium name="The Broad Institute Genomics Platform"/>
            <consortium name="The Broad Institute Genome Sequencing Center for Infectious Disease"/>
            <person name="Wu L."/>
            <person name="Ma J."/>
        </authorList>
    </citation>
    <scope>NUCLEOTIDE SEQUENCE [LARGE SCALE GENOMIC DNA]</scope>
    <source>
        <strain evidence="5">CCUG 52478</strain>
    </source>
</reference>
<keyword evidence="2" id="KW-0804">Transcription</keyword>
<dbReference type="Gene3D" id="1.10.10.10">
    <property type="entry name" value="Winged helix-like DNA-binding domain superfamily/Winged helix DNA-binding domain"/>
    <property type="match status" value="1"/>
</dbReference>
<dbReference type="InterPro" id="IPR036388">
    <property type="entry name" value="WH-like_DNA-bd_sf"/>
</dbReference>
<sequence length="239" mass="25895">MGPSASLNLLGQFELSRLGTRVELAPAGQRVLSLLALLGGNAHRLRLAGTLWPDQCEARSLSNLRSAMWRLPEPARDLVQRRGNSLTLGSDVAVDLDAAHGLAKSLASDHDGLALASVDRDLLARDLLPNEDDAWLVVPREQHRQRRLHALESLALHDLRDGRPFDAVDTALVAVAADPLRESAQLLLVRAHLEAGNRAAAVQHFDRFRDQLAQELGVAPSRRLTELVSGMAGARVTPA</sequence>
<dbReference type="InterPro" id="IPR051677">
    <property type="entry name" value="AfsR-DnrI-RedD_regulator"/>
</dbReference>
<dbReference type="SMART" id="SM01043">
    <property type="entry name" value="BTAD"/>
    <property type="match status" value="1"/>
</dbReference>
<evidence type="ECO:0000259" key="3">
    <source>
        <dbReference type="SMART" id="SM01043"/>
    </source>
</evidence>
<gene>
    <name evidence="4" type="ORF">ACFQ3F_11465</name>
</gene>
<dbReference type="Gene3D" id="1.25.40.10">
    <property type="entry name" value="Tetratricopeptide repeat domain"/>
    <property type="match status" value="1"/>
</dbReference>
<protein>
    <submittedName>
        <fullName evidence="4">BTAD domain-containing putative transcriptional regulator</fullName>
    </submittedName>
</protein>
<dbReference type="InterPro" id="IPR005158">
    <property type="entry name" value="BTAD"/>
</dbReference>
<dbReference type="Pfam" id="PF03704">
    <property type="entry name" value="BTAD"/>
    <property type="match status" value="1"/>
</dbReference>
<dbReference type="PANTHER" id="PTHR35807:SF1">
    <property type="entry name" value="TRANSCRIPTIONAL REGULATOR REDD"/>
    <property type="match status" value="1"/>
</dbReference>
<evidence type="ECO:0000313" key="5">
    <source>
        <dbReference type="Proteomes" id="UP001597229"/>
    </source>
</evidence>